<dbReference type="AlphaFoldDB" id="A0A3N4DDK0"/>
<evidence type="ECO:0008006" key="6">
    <source>
        <dbReference type="Google" id="ProtNLM"/>
    </source>
</evidence>
<reference evidence="5" key="2">
    <citation type="submission" date="2018-11" db="EMBL/GenBank/DDBJ databases">
        <title>Shewanella sp. R106.</title>
        <authorList>
            <person name="Hwang Y.J."/>
            <person name="Hwang C.Y."/>
        </authorList>
    </citation>
    <scope>NUCLEOTIDE SEQUENCE [LARGE SCALE GENOMIC DNA]</scope>
    <source>
        <strain evidence="5">R106</strain>
    </source>
</reference>
<keyword evidence="4" id="KW-1185">Reference proteome</keyword>
<sequence>MSFSISGIFKPAKQTEPVSNVAPKADDTNATETKAPQTENTAKKEGNGGSCCGGCGGSNH</sequence>
<dbReference type="OrthoDB" id="6272681at2"/>
<evidence type="ECO:0000313" key="5">
    <source>
        <dbReference type="Proteomes" id="UP000278855"/>
    </source>
</evidence>
<protein>
    <recommendedName>
        <fullName evidence="6">CCGSCS motif protein</fullName>
    </recommendedName>
</protein>
<evidence type="ECO:0000256" key="1">
    <source>
        <dbReference type="SAM" id="MobiDB-lite"/>
    </source>
</evidence>
<dbReference type="EMBL" id="RKKB01000031">
    <property type="protein sequence ID" value="RPA22637.1"/>
    <property type="molecule type" value="Genomic_DNA"/>
</dbReference>
<dbReference type="Proteomes" id="UP000273778">
    <property type="component" value="Chromosome"/>
</dbReference>
<proteinExistence type="predicted"/>
<reference evidence="2 4" key="1">
    <citation type="submission" date="2018-11" db="EMBL/GenBank/DDBJ databases">
        <title>Shewanella sp. M2.</title>
        <authorList>
            <person name="Hwang Y.J."/>
            <person name="Hwang C.Y."/>
        </authorList>
    </citation>
    <scope>NUCLEOTIDE SEQUENCE [LARGE SCALE GENOMIC DNA]</scope>
    <source>
        <strain evidence="2 4">M2</strain>
    </source>
</reference>
<evidence type="ECO:0000313" key="2">
    <source>
        <dbReference type="EMBL" id="AZG33677.1"/>
    </source>
</evidence>
<reference evidence="3" key="3">
    <citation type="submission" date="2018-11" db="EMBL/GenBank/DDBJ databases">
        <authorList>
            <person name="Hwang Y.J."/>
            <person name="Hwang C.Y."/>
        </authorList>
    </citation>
    <scope>NUCLEOTIDE SEQUENCE</scope>
    <source>
        <strain evidence="3">R106</strain>
    </source>
</reference>
<feature type="compositionally biased region" description="Gly residues" evidence="1">
    <location>
        <begin position="47"/>
        <end position="60"/>
    </location>
</feature>
<feature type="compositionally biased region" description="Polar residues" evidence="1">
    <location>
        <begin position="28"/>
        <end position="40"/>
    </location>
</feature>
<accession>A0A3N4DDK0</accession>
<dbReference type="RefSeq" id="WP_124014212.1">
    <property type="nucleotide sequence ID" value="NZ_CP034073.1"/>
</dbReference>
<name>A0A3N4DDK0_9GAMM</name>
<feature type="region of interest" description="Disordered" evidence="1">
    <location>
        <begin position="1"/>
        <end position="60"/>
    </location>
</feature>
<dbReference type="Proteomes" id="UP000278855">
    <property type="component" value="Unassembled WGS sequence"/>
</dbReference>
<evidence type="ECO:0000313" key="3">
    <source>
        <dbReference type="EMBL" id="RPA22637.1"/>
    </source>
</evidence>
<dbReference type="KEGG" id="spsr:EGC80_01200"/>
<dbReference type="EMBL" id="CP034073">
    <property type="protein sequence ID" value="AZG33677.1"/>
    <property type="molecule type" value="Genomic_DNA"/>
</dbReference>
<gene>
    <name evidence="3" type="ORF">EGC77_21270</name>
    <name evidence="2" type="ORF">EGC80_01200</name>
</gene>
<evidence type="ECO:0000313" key="4">
    <source>
        <dbReference type="Proteomes" id="UP000273778"/>
    </source>
</evidence>
<organism evidence="3 5">
    <name type="scientific">Shewanella psychromarinicola</name>
    <dbReference type="NCBI Taxonomy" id="2487742"/>
    <lineage>
        <taxon>Bacteria</taxon>
        <taxon>Pseudomonadati</taxon>
        <taxon>Pseudomonadota</taxon>
        <taxon>Gammaproteobacteria</taxon>
        <taxon>Alteromonadales</taxon>
        <taxon>Shewanellaceae</taxon>
        <taxon>Shewanella</taxon>
    </lineage>
</organism>